<evidence type="ECO:0000256" key="5">
    <source>
        <dbReference type="ARBA" id="ARBA00022737"/>
    </source>
</evidence>
<dbReference type="VEuPathDB" id="PlasmoDB:POWCR01_120009700"/>
<dbReference type="OrthoDB" id="6252103at2759"/>
<evidence type="ECO:0000256" key="3">
    <source>
        <dbReference type="ARBA" id="ARBA00022490"/>
    </source>
</evidence>
<dbReference type="AlphaFoldDB" id="A0A1C3KUX7"/>
<gene>
    <name evidence="10" type="primary">WDR16</name>
    <name evidence="10" type="ORF">POWCR01_120009700</name>
</gene>
<keyword evidence="3" id="KW-0963">Cytoplasm</keyword>
<dbReference type="Pfam" id="PF00400">
    <property type="entry name" value="WD40"/>
    <property type="match status" value="2"/>
</dbReference>
<protein>
    <recommendedName>
        <fullName evidence="8">Cilia- and flagella-associated protein 52</fullName>
    </recommendedName>
</protein>
<dbReference type="SUPFAM" id="SSF50978">
    <property type="entry name" value="WD40 repeat-like"/>
    <property type="match status" value="1"/>
</dbReference>
<dbReference type="PANTHER" id="PTHR13720:SF14">
    <property type="entry name" value="CILIA- AND FLAGELLA-ASSOCIATED PROTEIN 52"/>
    <property type="match status" value="1"/>
</dbReference>
<comment type="similarity">
    <text evidence="7">Belongs to the CFAP52 family.</text>
</comment>
<evidence type="ECO:0000256" key="9">
    <source>
        <dbReference type="PROSITE-ProRule" id="PRU00221"/>
    </source>
</evidence>
<keyword evidence="4 9" id="KW-0853">WD repeat</keyword>
<dbReference type="InterPro" id="IPR036322">
    <property type="entry name" value="WD40_repeat_dom_sf"/>
</dbReference>
<evidence type="ECO:0000256" key="6">
    <source>
        <dbReference type="ARBA" id="ARBA00022846"/>
    </source>
</evidence>
<dbReference type="Gene3D" id="2.130.10.10">
    <property type="entry name" value="YVTN repeat-like/Quinoprotein amine dehydrogenase"/>
    <property type="match status" value="3"/>
</dbReference>
<dbReference type="InterPro" id="IPR015943">
    <property type="entry name" value="WD40/YVTN_repeat-like_dom_sf"/>
</dbReference>
<keyword evidence="6" id="KW-0966">Cell projection</keyword>
<dbReference type="PANTHER" id="PTHR13720">
    <property type="entry name" value="WD-40 REPEAT PROTEIN"/>
    <property type="match status" value="1"/>
</dbReference>
<reference evidence="10 11" key="1">
    <citation type="submission" date="2016-06" db="EMBL/GenBank/DDBJ databases">
        <authorList>
            <consortium name="Pathogen Informatics"/>
        </authorList>
    </citation>
    <scope>NUCLEOTIDE SEQUENCE [LARGE SCALE GENOMIC DNA]</scope>
    <source>
        <strain evidence="10">PowCR01</strain>
    </source>
</reference>
<dbReference type="VEuPathDB" id="PlasmoDB:PocGH01_12014500"/>
<keyword evidence="6" id="KW-0969">Cilium</keyword>
<evidence type="ECO:0000256" key="7">
    <source>
        <dbReference type="ARBA" id="ARBA00029456"/>
    </source>
</evidence>
<keyword evidence="6" id="KW-0282">Flagellum</keyword>
<dbReference type="GO" id="GO:0005930">
    <property type="term" value="C:axoneme"/>
    <property type="evidence" value="ECO:0007669"/>
    <property type="project" value="UniProtKB-ARBA"/>
</dbReference>
<proteinExistence type="inferred from homology"/>
<evidence type="ECO:0000313" key="11">
    <source>
        <dbReference type="Proteomes" id="UP000243200"/>
    </source>
</evidence>
<dbReference type="InterPro" id="IPR001680">
    <property type="entry name" value="WD40_rpt"/>
</dbReference>
<name>A0A1C3KUX7_PLAOA</name>
<evidence type="ECO:0000256" key="4">
    <source>
        <dbReference type="ARBA" id="ARBA00022574"/>
    </source>
</evidence>
<dbReference type="PROSITE" id="PS50294">
    <property type="entry name" value="WD_REPEATS_REGION"/>
    <property type="match status" value="1"/>
</dbReference>
<dbReference type="SMART" id="SM00320">
    <property type="entry name" value="WD40"/>
    <property type="match status" value="7"/>
</dbReference>
<organism evidence="10 11">
    <name type="scientific">Plasmodium ovale</name>
    <name type="common">malaria parasite P. ovale</name>
    <dbReference type="NCBI Taxonomy" id="36330"/>
    <lineage>
        <taxon>Eukaryota</taxon>
        <taxon>Sar</taxon>
        <taxon>Alveolata</taxon>
        <taxon>Apicomplexa</taxon>
        <taxon>Aconoidasida</taxon>
        <taxon>Haemosporida</taxon>
        <taxon>Plasmodiidae</taxon>
        <taxon>Plasmodium</taxon>
        <taxon>Plasmodium (Plasmodium)</taxon>
    </lineage>
</organism>
<keyword evidence="5" id="KW-0677">Repeat</keyword>
<evidence type="ECO:0000256" key="2">
    <source>
        <dbReference type="ARBA" id="ARBA00004496"/>
    </source>
</evidence>
<dbReference type="SUPFAM" id="SSF69322">
    <property type="entry name" value="Tricorn protease domain 2"/>
    <property type="match status" value="1"/>
</dbReference>
<sequence>MGSIEWTWESRNICIEFTLSYYSMGILTNYTKLGVQIYSLGIHFCVLRKIGDFANITPVEREIFPYCFITFSFVDFRLFGIAVMEKQLAVESYIGFNGNVRNNLILVKREKEIDKKVYRERLKQIEDEETLENEKKKKLKTVYNLKHIDVNHNYYALKREELKHDFFMIYAIGTNIIKEDIVNNKRTIFKSDENKIVKLYVDANKKYISCCKESKLMSNIYIYDFENKNETIVLSLHKFKTADLSISKDGKYLLSSGGEDDKKLILTQIDNQKFIYKSSSEYPYTNVSFFHQSNNFIIAKLNSIKICYYDFSKKLMSEEEVNTSIYKRQFVCLELKENDEYAFLGTTTGDVLVVNIKSKVLEKIIPESYLFSNGINVVKILGDDTVLTGSGDGYVSLVNVAEKKIVKKTKLYGSINSIEMRNEKTLYISVRENIIYVMDMVTSVYYVLLLMHSNYISDLCFPVNYNYVMYTCSYNNVMAWEFYDKKVIYLRNIDKGKFIYYDHKYLCIPTDKKKKLCKIKEMEIEKNAMMVNKNNNIDKFEKINKNLTCYSVNISEDGKYLALSVHNNIYLFTPKYMKIIAVILNVHYDYCNKFIFYNDYDLITAGNHGDIKLWKFKMNKYINVNTINYHSSAINQIILYNRIYLCSCSEDGLVTIYNIEENVIVKKIIDLNNTRYKQICLNKQYDILLCCGNNNVFMYYDLVKNDISKHFYYSPSHNVLSVDMGPRGKYFITGSDDCKLRLYEFKSCTCLYIGDAHNGAINKCAFTFDNHFIVSASKDESIIYWKVPPETKESD</sequence>
<accession>A0A1C3KUX7</accession>
<evidence type="ECO:0000313" key="10">
    <source>
        <dbReference type="EMBL" id="SBT77946.1"/>
    </source>
</evidence>
<feature type="repeat" description="WD" evidence="9">
    <location>
        <begin position="754"/>
        <end position="787"/>
    </location>
</feature>
<evidence type="ECO:0000256" key="1">
    <source>
        <dbReference type="ARBA" id="ARBA00004230"/>
    </source>
</evidence>
<dbReference type="Proteomes" id="UP000243200">
    <property type="component" value="Chromosome 12"/>
</dbReference>
<dbReference type="InterPro" id="IPR050630">
    <property type="entry name" value="WD_repeat_EMAP"/>
</dbReference>
<dbReference type="PROSITE" id="PS50082">
    <property type="entry name" value="WD_REPEATS_2"/>
    <property type="match status" value="1"/>
</dbReference>
<dbReference type="EMBL" id="LT594516">
    <property type="protein sequence ID" value="SBT77946.1"/>
    <property type="molecule type" value="Genomic_DNA"/>
</dbReference>
<evidence type="ECO:0000256" key="8">
    <source>
        <dbReference type="ARBA" id="ARBA00029552"/>
    </source>
</evidence>
<dbReference type="GO" id="GO:0031514">
    <property type="term" value="C:motile cilium"/>
    <property type="evidence" value="ECO:0007669"/>
    <property type="project" value="UniProtKB-SubCell"/>
</dbReference>
<comment type="subcellular location">
    <subcellularLocation>
        <location evidence="1">Cell projection</location>
        <location evidence="1">Cilium</location>
        <location evidence="1">Flagellum</location>
    </subcellularLocation>
    <subcellularLocation>
        <location evidence="2">Cytoplasm</location>
    </subcellularLocation>
</comment>